<sequence length="782" mass="86358">MYDKRASRLRKAGMLTVAGSLGVGLLLPGITNAANDSAPAYRFQEDAKIVSGSGPAQPSESSDSAILEKEAKITKEQAIGRLRELFPDLKNTEVSSASLGESTDRYPPVPRLVWTISWSVTKGNSTSSFHSEVDARTGDVWSTSFPGAWLKEEESFYPPAVNQEKAAQIALELVKKAIPSLQNDTLESFLSYGSQSALFGPVLYDFTFRRKVNGLFVDFEGINVQVRGDGRVTGLHASLHKSSYPSPTPKISEREAAAKYKKDFAVDLQYVKLQNGSGPKEWILGYVRNPLFYAPVDAQTGEYVFHGLYAAYGTSAYADVPRTGASFKAHTGGPLSAEQAEELVKATGYVPEGSKLAQKSEQEGWRTPGQLVWSLNWKNENGRDTHAIVDTRTGQILELSENGIYPPWNQNPNVKPRSITSESADAKALQWFDELVPQASENWKLVKKNSAGKDNVSSKKNEPFTYQFQRFYNRIPVQDQQIILNLNGDGNLYTLQLPYEQEAIEEALKAVKPAAVTKEEASKRLQADGRMSLSYTMNGAFYTGGDDKERKLLLVYRQGSEAESAPQVLDAASGKLRDLRPIPAVPKPSEGKDITGHWAQKELAELVRLQVLVPDADGNLNPDAVLTYGDWLTMFARGIRPDSYYGENYRTAEAFYADVQPGSPYYRTVSLLTDINRLQPDPDRKLGVDEPLTREKLASALVNELRYEKLSSLLDKPLGKLAVTDEGRITNKADVFLVMKLGLLQDIGCEFRPQDAVTRAQAAIVLMRLAGLQGKTDQPISY</sequence>
<evidence type="ECO:0000313" key="3">
    <source>
        <dbReference type="EMBL" id="QAV18631.1"/>
    </source>
</evidence>
<dbReference type="Pfam" id="PF00395">
    <property type="entry name" value="SLH"/>
    <property type="match status" value="1"/>
</dbReference>
<dbReference type="OrthoDB" id="2652191at2"/>
<gene>
    <name evidence="2" type="ORF">M5X16_17920</name>
    <name evidence="3" type="ORF">PC41400_13465</name>
</gene>
<dbReference type="GeneID" id="95375822"/>
<dbReference type="Proteomes" id="UP000288943">
    <property type="component" value="Chromosome"/>
</dbReference>
<feature type="domain" description="SLH" evidence="1">
    <location>
        <begin position="652"/>
        <end position="715"/>
    </location>
</feature>
<dbReference type="Pfam" id="PF16244">
    <property type="entry name" value="DUF4901"/>
    <property type="match status" value="2"/>
</dbReference>
<evidence type="ECO:0000313" key="2">
    <source>
        <dbReference type="EMBL" id="MCY9597644.1"/>
    </source>
</evidence>
<accession>A0A410WWM6</accession>
<evidence type="ECO:0000313" key="4">
    <source>
        <dbReference type="Proteomes" id="UP000288943"/>
    </source>
</evidence>
<name>A0A410WWM6_9BACL</name>
<keyword evidence="5" id="KW-1185">Reference proteome</keyword>
<organism evidence="3 4">
    <name type="scientific">Paenibacillus chitinolyticus</name>
    <dbReference type="NCBI Taxonomy" id="79263"/>
    <lineage>
        <taxon>Bacteria</taxon>
        <taxon>Bacillati</taxon>
        <taxon>Bacillota</taxon>
        <taxon>Bacilli</taxon>
        <taxon>Bacillales</taxon>
        <taxon>Paenibacillaceae</taxon>
        <taxon>Paenibacillus</taxon>
    </lineage>
</organism>
<dbReference type="AlphaFoldDB" id="A0A410WWM6"/>
<dbReference type="EMBL" id="JAMDMJ010000023">
    <property type="protein sequence ID" value="MCY9597644.1"/>
    <property type="molecule type" value="Genomic_DNA"/>
</dbReference>
<reference evidence="2 5" key="2">
    <citation type="submission" date="2022-05" db="EMBL/GenBank/DDBJ databases">
        <title>Genome Sequencing of Bee-Associated Microbes.</title>
        <authorList>
            <person name="Dunlap C."/>
        </authorList>
    </citation>
    <scope>NUCLEOTIDE SEQUENCE [LARGE SCALE GENOMIC DNA]</scope>
    <source>
        <strain evidence="2 5">NRRL B-23120</strain>
    </source>
</reference>
<feature type="domain" description="SLH" evidence="1">
    <location>
        <begin position="586"/>
        <end position="649"/>
    </location>
</feature>
<proteinExistence type="predicted"/>
<dbReference type="InterPro" id="IPR001119">
    <property type="entry name" value="SLH_dom"/>
</dbReference>
<dbReference type="EMBL" id="CP026520">
    <property type="protein sequence ID" value="QAV18631.1"/>
    <property type="molecule type" value="Genomic_DNA"/>
</dbReference>
<evidence type="ECO:0000313" key="5">
    <source>
        <dbReference type="Proteomes" id="UP001527202"/>
    </source>
</evidence>
<reference evidence="3 4" key="1">
    <citation type="submission" date="2018-01" db="EMBL/GenBank/DDBJ databases">
        <title>The whole genome sequencing and assembly of Paenibacillus chitinolyticus KCCM 41400 strain.</title>
        <authorList>
            <person name="Kim J.-Y."/>
            <person name="Park M.-K."/>
            <person name="Lee Y.-J."/>
            <person name="Yi H."/>
            <person name="Bahn Y.-S."/>
            <person name="Kim J.F."/>
            <person name="Lee D.-W."/>
        </authorList>
    </citation>
    <scope>NUCLEOTIDE SEQUENCE [LARGE SCALE GENOMIC DNA]</scope>
    <source>
        <strain evidence="3 4">KCCM 41400</strain>
    </source>
</reference>
<dbReference type="PROSITE" id="PS51272">
    <property type="entry name" value="SLH"/>
    <property type="match status" value="2"/>
</dbReference>
<dbReference type="Proteomes" id="UP001527202">
    <property type="component" value="Unassembled WGS sequence"/>
</dbReference>
<protein>
    <submittedName>
        <fullName evidence="2">PepSY domain-containing protein</fullName>
    </submittedName>
</protein>
<dbReference type="KEGG" id="pchi:PC41400_13465"/>
<dbReference type="InterPro" id="IPR032599">
    <property type="entry name" value="YcdB/YcdC_rep_domain"/>
</dbReference>
<evidence type="ECO:0000259" key="1">
    <source>
        <dbReference type="PROSITE" id="PS51272"/>
    </source>
</evidence>
<dbReference type="RefSeq" id="WP_042227998.1">
    <property type="nucleotide sequence ID" value="NZ_CP026520.1"/>
</dbReference>